<name>A0A0L0FH07_9EUKA</name>
<evidence type="ECO:0000313" key="1">
    <source>
        <dbReference type="EMBL" id="KNC76052.1"/>
    </source>
</evidence>
<sequence length="127" mass="14049">MGYKADPVRDAHFVTRVEDEYLLSSDNYIAPSNVIEEYAKQLVEMNNTRVTAREYNAQIKRDQVQKAIAFDKEQTTLDGSSRDGFRSFSVQDDALANLLYSGILSANSLKSSHVKRAMIAVTGAGPG</sequence>
<evidence type="ECO:0000313" key="2">
    <source>
        <dbReference type="Proteomes" id="UP000054560"/>
    </source>
</evidence>
<dbReference type="GeneID" id="25911942"/>
<dbReference type="AlphaFoldDB" id="A0A0L0FH07"/>
<reference evidence="1 2" key="1">
    <citation type="submission" date="2011-02" db="EMBL/GenBank/DDBJ databases">
        <title>The Genome Sequence of Sphaeroforma arctica JP610.</title>
        <authorList>
            <consortium name="The Broad Institute Genome Sequencing Platform"/>
            <person name="Russ C."/>
            <person name="Cuomo C."/>
            <person name="Young S.K."/>
            <person name="Zeng Q."/>
            <person name="Gargeya S."/>
            <person name="Alvarado L."/>
            <person name="Berlin A."/>
            <person name="Chapman S.B."/>
            <person name="Chen Z."/>
            <person name="Freedman E."/>
            <person name="Gellesch M."/>
            <person name="Goldberg J."/>
            <person name="Griggs A."/>
            <person name="Gujja S."/>
            <person name="Heilman E."/>
            <person name="Heiman D."/>
            <person name="Howarth C."/>
            <person name="Mehta T."/>
            <person name="Neiman D."/>
            <person name="Pearson M."/>
            <person name="Roberts A."/>
            <person name="Saif S."/>
            <person name="Shea T."/>
            <person name="Shenoy N."/>
            <person name="Sisk P."/>
            <person name="Stolte C."/>
            <person name="Sykes S."/>
            <person name="White J."/>
            <person name="Yandava C."/>
            <person name="Burger G."/>
            <person name="Gray M.W."/>
            <person name="Holland P.W.H."/>
            <person name="King N."/>
            <person name="Lang F.B.F."/>
            <person name="Roger A.J."/>
            <person name="Ruiz-Trillo I."/>
            <person name="Haas B."/>
            <person name="Nusbaum C."/>
            <person name="Birren B."/>
        </authorList>
    </citation>
    <scope>NUCLEOTIDE SEQUENCE [LARGE SCALE GENOMIC DNA]</scope>
    <source>
        <strain evidence="1 2">JP610</strain>
    </source>
</reference>
<organism evidence="1 2">
    <name type="scientific">Sphaeroforma arctica JP610</name>
    <dbReference type="NCBI Taxonomy" id="667725"/>
    <lineage>
        <taxon>Eukaryota</taxon>
        <taxon>Ichthyosporea</taxon>
        <taxon>Ichthyophonida</taxon>
        <taxon>Sphaeroforma</taxon>
    </lineage>
</organism>
<dbReference type="RefSeq" id="XP_014149954.1">
    <property type="nucleotide sequence ID" value="XM_014294479.1"/>
</dbReference>
<dbReference type="Proteomes" id="UP000054560">
    <property type="component" value="Unassembled WGS sequence"/>
</dbReference>
<proteinExistence type="predicted"/>
<keyword evidence="2" id="KW-1185">Reference proteome</keyword>
<protein>
    <submittedName>
        <fullName evidence="1">Uncharacterized protein</fullName>
    </submittedName>
</protein>
<dbReference type="EMBL" id="KQ243283">
    <property type="protein sequence ID" value="KNC76052.1"/>
    <property type="molecule type" value="Genomic_DNA"/>
</dbReference>
<gene>
    <name evidence="1" type="ORF">SARC_11438</name>
</gene>
<accession>A0A0L0FH07</accession>